<dbReference type="Proteomes" id="UP000219564">
    <property type="component" value="Unassembled WGS sequence"/>
</dbReference>
<evidence type="ECO:0000313" key="2">
    <source>
        <dbReference type="Proteomes" id="UP000219564"/>
    </source>
</evidence>
<accession>A0AAX2HDS5</accession>
<name>A0AAX2HDS5_9PSED</name>
<evidence type="ECO:0000313" key="1">
    <source>
        <dbReference type="EMBL" id="SOB54552.1"/>
    </source>
</evidence>
<reference evidence="1 2" key="1">
    <citation type="submission" date="2017-08" db="EMBL/GenBank/DDBJ databases">
        <authorList>
            <person name="Chaillou S."/>
        </authorList>
    </citation>
    <scope>NUCLEOTIDE SEQUENCE [LARGE SCALE GENOMIC DNA]</scope>
    <source>
        <strain evidence="1 2">MFPA15A1205</strain>
    </source>
</reference>
<dbReference type="AlphaFoldDB" id="A0AAX2HDS5"/>
<gene>
    <name evidence="1" type="ORF">PLUA15_510096</name>
</gene>
<dbReference type="EMBL" id="OBKZ01000047">
    <property type="protein sequence ID" value="SOB54552.1"/>
    <property type="molecule type" value="Genomic_DNA"/>
</dbReference>
<sequence length="60" mass="6006">MHGGFCAELPGNAVPGVPRGENPAGSRIALLLIPRMCAQAAGLMIDGMQPAPVPTATAPL</sequence>
<comment type="caution">
    <text evidence="1">The sequence shown here is derived from an EMBL/GenBank/DDBJ whole genome shotgun (WGS) entry which is preliminary data.</text>
</comment>
<proteinExistence type="predicted"/>
<protein>
    <submittedName>
        <fullName evidence="1">Uncharacterized protein</fullName>
    </submittedName>
</protein>
<organism evidence="1 2">
    <name type="scientific">Pseudomonas lundensis</name>
    <dbReference type="NCBI Taxonomy" id="86185"/>
    <lineage>
        <taxon>Bacteria</taxon>
        <taxon>Pseudomonadati</taxon>
        <taxon>Pseudomonadota</taxon>
        <taxon>Gammaproteobacteria</taxon>
        <taxon>Pseudomonadales</taxon>
        <taxon>Pseudomonadaceae</taxon>
        <taxon>Pseudomonas</taxon>
    </lineage>
</organism>